<dbReference type="AlphaFoldDB" id="A0A645ATE4"/>
<name>A0A645ATE4_9ZZZZ</name>
<accession>A0A645ATE4</accession>
<dbReference type="EMBL" id="VSSQ01015809">
    <property type="protein sequence ID" value="MPM56545.1"/>
    <property type="molecule type" value="Genomic_DNA"/>
</dbReference>
<protein>
    <submittedName>
        <fullName evidence="1">Uncharacterized protein</fullName>
    </submittedName>
</protein>
<evidence type="ECO:0000313" key="1">
    <source>
        <dbReference type="EMBL" id="MPM56545.1"/>
    </source>
</evidence>
<reference evidence="1" key="1">
    <citation type="submission" date="2019-08" db="EMBL/GenBank/DDBJ databases">
        <authorList>
            <person name="Kucharzyk K."/>
            <person name="Murdoch R.W."/>
            <person name="Higgins S."/>
            <person name="Loffler F."/>
        </authorList>
    </citation>
    <scope>NUCLEOTIDE SEQUENCE</scope>
</reference>
<comment type="caution">
    <text evidence="1">The sequence shown here is derived from an EMBL/GenBank/DDBJ whole genome shotgun (WGS) entry which is preliminary data.</text>
</comment>
<organism evidence="1">
    <name type="scientific">bioreactor metagenome</name>
    <dbReference type="NCBI Taxonomy" id="1076179"/>
    <lineage>
        <taxon>unclassified sequences</taxon>
        <taxon>metagenomes</taxon>
        <taxon>ecological metagenomes</taxon>
    </lineage>
</organism>
<gene>
    <name evidence="1" type="ORF">SDC9_103351</name>
</gene>
<sequence>MFRLPEIAGIPAAFQFDFLDGGVGIFDVRDAADGSRSRRPGNRIQEVEIAALDPRRHRKLRCFLKIRPFLASKSKDRIAVVTGRVDDMETDSGIFMNSGRHRAEIICRSLIGPAAFPVFRDIIPESHRHL</sequence>
<proteinExistence type="predicted"/>